<dbReference type="OrthoDB" id="121857at2157"/>
<sequence length="442" mass="48746">MILDDMLYDIASIGLYNLWKATHQVRKTVRSTGMAVEEITGGIGDRAADAETAFSSAVHNLLSFISELEDLVAVRDGSFRGEDELLDVDVRRLSALRVKERELLEELARYGEGEPPAPEEKALAESKLAIVRNAIHGILDAAEPGVIPTGLYDARAVLERFNTLEQPEIEEIFAATLGNLAGFESVLGEVEKLFVVRRDTVVDPAGLSKEKQDELARLQSSLILYDRLIEKTTRATIRLQEELLRAYPEEAVVRTPVPPGTRERGASAVRAGSETPHPVLPGEQHPAPGLRPPKSVRIARVMGRTDITAVLANLAAMQGINRYYERERLKVERKIARLLSAPVDEPGVLPRSLDEMRLTIERFRVSGQPRLEMLVDTLTEVITESRTAAANTNRTFEVACRFADGLSRNRLLLVIGFGVFAALLLASLVVLLIILVEIALIL</sequence>
<keyword evidence="4" id="KW-1185">Reference proteome</keyword>
<evidence type="ECO:0000313" key="4">
    <source>
        <dbReference type="Proteomes" id="UP000290932"/>
    </source>
</evidence>
<accession>A0A498H2D7</accession>
<reference evidence="3 4" key="1">
    <citation type="journal article" date="2015" name="Int. J. Syst. Evol. Microbiol.">
        <title>Methanoculleus taiwanensis sp. nov., a methanogen isolated from deep marine sediment at the deformation front area near Taiwan.</title>
        <authorList>
            <person name="Weng C.Y."/>
            <person name="Chen S.C."/>
            <person name="Lai M.C."/>
            <person name="Wu S.Y."/>
            <person name="Lin S."/>
            <person name="Yang T.F."/>
            <person name="Chen P.C."/>
        </authorList>
    </citation>
    <scope>NUCLEOTIDE SEQUENCE [LARGE SCALE GENOMIC DNA]</scope>
    <source>
        <strain evidence="3 4">CYW4</strain>
    </source>
</reference>
<evidence type="ECO:0000313" key="3">
    <source>
        <dbReference type="EMBL" id="RXE57221.1"/>
    </source>
</evidence>
<feature type="transmembrane region" description="Helical" evidence="2">
    <location>
        <begin position="411"/>
        <end position="441"/>
    </location>
</feature>
<dbReference type="AlphaFoldDB" id="A0A498H2D7"/>
<comment type="caution">
    <text evidence="3">The sequence shown here is derived from an EMBL/GenBank/DDBJ whole genome shotgun (WGS) entry which is preliminary data.</text>
</comment>
<keyword evidence="2" id="KW-0472">Membrane</keyword>
<dbReference type="RefSeq" id="WP_128693003.1">
    <property type="nucleotide sequence ID" value="NZ_LHQS01000001.1"/>
</dbReference>
<proteinExistence type="predicted"/>
<keyword evidence="2" id="KW-0812">Transmembrane</keyword>
<feature type="region of interest" description="Disordered" evidence="1">
    <location>
        <begin position="255"/>
        <end position="292"/>
    </location>
</feature>
<evidence type="ECO:0000256" key="2">
    <source>
        <dbReference type="SAM" id="Phobius"/>
    </source>
</evidence>
<dbReference type="Proteomes" id="UP000290932">
    <property type="component" value="Unassembled WGS sequence"/>
</dbReference>
<name>A0A498H2D7_9EURY</name>
<evidence type="ECO:0000256" key="1">
    <source>
        <dbReference type="SAM" id="MobiDB-lite"/>
    </source>
</evidence>
<gene>
    <name evidence="3" type="ORF">ABH15_03680</name>
</gene>
<organism evidence="3 4">
    <name type="scientific">Methanoculleus taiwanensis</name>
    <dbReference type="NCBI Taxonomy" id="1550565"/>
    <lineage>
        <taxon>Archaea</taxon>
        <taxon>Methanobacteriati</taxon>
        <taxon>Methanobacteriota</taxon>
        <taxon>Stenosarchaea group</taxon>
        <taxon>Methanomicrobia</taxon>
        <taxon>Methanomicrobiales</taxon>
        <taxon>Methanomicrobiaceae</taxon>
        <taxon>Methanoculleus</taxon>
    </lineage>
</organism>
<protein>
    <submittedName>
        <fullName evidence="3">Uncharacterized protein</fullName>
    </submittedName>
</protein>
<dbReference type="EMBL" id="LHQS01000001">
    <property type="protein sequence ID" value="RXE57221.1"/>
    <property type="molecule type" value="Genomic_DNA"/>
</dbReference>
<keyword evidence="2" id="KW-1133">Transmembrane helix</keyword>